<dbReference type="GO" id="GO:0006313">
    <property type="term" value="P:DNA transposition"/>
    <property type="evidence" value="ECO:0007669"/>
    <property type="project" value="InterPro"/>
</dbReference>
<dbReference type="SUPFAM" id="SSF143422">
    <property type="entry name" value="Transposase IS200-like"/>
    <property type="match status" value="1"/>
</dbReference>
<dbReference type="Gene3D" id="3.30.70.1290">
    <property type="entry name" value="Transposase IS200-like"/>
    <property type="match status" value="1"/>
</dbReference>
<dbReference type="SMART" id="SM01321">
    <property type="entry name" value="Y1_Tnp"/>
    <property type="match status" value="1"/>
</dbReference>
<dbReference type="InterPro" id="IPR002686">
    <property type="entry name" value="Transposase_17"/>
</dbReference>
<feature type="domain" description="Transposase IS200-like" evidence="1">
    <location>
        <begin position="12"/>
        <end position="126"/>
    </location>
</feature>
<dbReference type="InterPro" id="IPR010921">
    <property type="entry name" value="Trp_repressor/repl_initiator"/>
</dbReference>
<name>A0A5N7J5F8_9CLOT</name>
<dbReference type="InterPro" id="IPR036515">
    <property type="entry name" value="Transposase_17_sf"/>
</dbReference>
<dbReference type="PANTHER" id="PTHR34322:SF2">
    <property type="entry name" value="TRANSPOSASE IS200-LIKE DOMAIN-CONTAINING PROTEIN"/>
    <property type="match status" value="1"/>
</dbReference>
<dbReference type="AlphaFoldDB" id="A0A5N7J5F8"/>
<evidence type="ECO:0000259" key="1">
    <source>
        <dbReference type="SMART" id="SM01321"/>
    </source>
</evidence>
<evidence type="ECO:0000313" key="3">
    <source>
        <dbReference type="Proteomes" id="UP000342249"/>
    </source>
</evidence>
<proteinExistence type="predicted"/>
<comment type="caution">
    <text evidence="2">The sequence shown here is derived from an EMBL/GenBank/DDBJ whole genome shotgun (WGS) entry which is preliminary data.</text>
</comment>
<accession>A0A5N7J5F8</accession>
<protein>
    <submittedName>
        <fullName evidence="2">Transposase</fullName>
    </submittedName>
</protein>
<evidence type="ECO:0000313" key="2">
    <source>
        <dbReference type="EMBL" id="MPQ63979.1"/>
    </source>
</evidence>
<dbReference type="Proteomes" id="UP000342249">
    <property type="component" value="Unassembled WGS sequence"/>
</dbReference>
<dbReference type="GO" id="GO:0004803">
    <property type="term" value="F:transposase activity"/>
    <property type="evidence" value="ECO:0007669"/>
    <property type="project" value="InterPro"/>
</dbReference>
<dbReference type="Pfam" id="PF01797">
    <property type="entry name" value="Y1_Tnp"/>
    <property type="match status" value="1"/>
</dbReference>
<reference evidence="2 3" key="1">
    <citation type="journal article" date="2019" name="Lett. Appl. Microbiol.">
        <title>A case of 'blown pack' spoilage of vacuum-packaged pork likely associated with Clostridium estertheticum in Canada.</title>
        <authorList>
            <person name="Zhang P."/>
            <person name="Ward P."/>
            <person name="McMullen L.M."/>
            <person name="Yang X."/>
        </authorList>
    </citation>
    <scope>NUCLEOTIDE SEQUENCE [LARGE SCALE GENOMIC DNA]</scope>
    <source>
        <strain evidence="2 3">MA19</strain>
    </source>
</reference>
<sequence>MIFVPRTARVKTDESIFHIMCKSISEVTLFKDDEDKKRYLLLIKKYKTLHNFKLYGYCLMDNHAHLMIDANGCDISKIMHGINFSYAMYFNRKYKREGHLFKDRFKSKIVCSDRYLRTLSLYVHNNPTDIIKYKDSPEKYTFSSLSIFLGKTPDSFHLVDYVFVMSLFGNNLKSARKNYYNLLFRCNVEKLEQEMEFEDEKTDYNSERNILVRNFKADDILDFVASKMNILKIHFYTKYSRQFVNAKALAVVLMRSLCNFKSKDISNTLGNITQARISRLSTIGIGLIGSEEKYGNIIDDFIKCYS</sequence>
<organism evidence="2 3">
    <name type="scientific">Clostridium estertheticum</name>
    <dbReference type="NCBI Taxonomy" id="238834"/>
    <lineage>
        <taxon>Bacteria</taxon>
        <taxon>Bacillati</taxon>
        <taxon>Bacillota</taxon>
        <taxon>Clostridia</taxon>
        <taxon>Eubacteriales</taxon>
        <taxon>Clostridiaceae</taxon>
        <taxon>Clostridium</taxon>
    </lineage>
</organism>
<dbReference type="PANTHER" id="PTHR34322">
    <property type="entry name" value="TRANSPOSASE, Y1_TNP DOMAIN-CONTAINING"/>
    <property type="match status" value="1"/>
</dbReference>
<dbReference type="GO" id="GO:0043565">
    <property type="term" value="F:sequence-specific DNA binding"/>
    <property type="evidence" value="ECO:0007669"/>
    <property type="project" value="InterPro"/>
</dbReference>
<gene>
    <name evidence="2" type="ORF">E4V82_17930</name>
</gene>
<dbReference type="EMBL" id="SPSF01000043">
    <property type="protein sequence ID" value="MPQ63979.1"/>
    <property type="molecule type" value="Genomic_DNA"/>
</dbReference>
<dbReference type="SUPFAM" id="SSF48295">
    <property type="entry name" value="TrpR-like"/>
    <property type="match status" value="1"/>
</dbReference>